<sequence length="729" mass="84568">MMVLSAYRRDHFSSGNTPARTKYVLLYIAKIPERRLSFCIMNCFGAKSNLGSATFQCTVELLDSKELKLFYNANDSGLVLLNKVWEYLNLFEKEYFSLRFVNSSNKTSFWLDSQKNIQKQLRRHGIKEKQPKFYFGVKFYAVDPCRLREEITRYQFFQQLKRDVASGRIPTTFTLLAELGGLVAQSEFGDYDPHLHTDGYLQTLKLVSGNLSDELQATITEVHREKLRGVHPSQCELQYLNLVKKQDVYGVEFYNTKGATNAEYNIGVSPHGILIYRGKHRVGLYHWPRISVINFKAKELILKVRDKHGREITTHSFTCNSTRVCKQAWKSCIEHHSFFRLAENKQNQDTLEKSRLFNFGSKYRYSGRTEQEMESSASRFEEPVVNRPLSRRSSIDRPHGNSNIHTNTPKVQHSNIAGSKDTKNSNIQGMFTPSNWSPGSVRSFKMKFQPKSFEQEVETQSLREKATRSPGHTRHRRSEQDNMKPTDSDQRKQERQTENAKDLDSQSKRMLMYAKQQARQSSVSRIVRGYVPKSKQSFFNRNQLRHSDKGWKPREYENIVYNDDGLPVILATHRGEPADKNMPYYQQDWLLSNRSTIKRYPKEPLFNKSAEQSSFYDEKNDDFYRVNDPLMYSLLHTTAEANKPSFSFYEEKLLNRDSGTDSPTCCSYDDQNIYSLMQTLGNEHGSLIRDAVETDNTGWPQSRQPSKRSTTSQITGRADQHLSKQVTVI</sequence>
<evidence type="ECO:0000256" key="1">
    <source>
        <dbReference type="SAM" id="MobiDB-lite"/>
    </source>
</evidence>
<dbReference type="PRINTS" id="PR00935">
    <property type="entry name" value="BAND41"/>
</dbReference>
<dbReference type="InterPro" id="IPR018979">
    <property type="entry name" value="FERM_N"/>
</dbReference>
<dbReference type="GO" id="GO:0031032">
    <property type="term" value="P:actomyosin structure organization"/>
    <property type="evidence" value="ECO:0007669"/>
    <property type="project" value="TreeGrafter"/>
</dbReference>
<dbReference type="EMBL" id="VXIV02003345">
    <property type="protein sequence ID" value="KAF6018046.1"/>
    <property type="molecule type" value="Genomic_DNA"/>
</dbReference>
<dbReference type="InterPro" id="IPR019748">
    <property type="entry name" value="FERM_central"/>
</dbReference>
<evidence type="ECO:0000313" key="4">
    <source>
        <dbReference type="Proteomes" id="UP000593567"/>
    </source>
</evidence>
<dbReference type="Gene3D" id="2.30.29.30">
    <property type="entry name" value="Pleckstrin-homology domain (PH domain)/Phosphotyrosine-binding domain (PTB)"/>
    <property type="match status" value="1"/>
</dbReference>
<feature type="region of interest" description="Disordered" evidence="1">
    <location>
        <begin position="694"/>
        <end position="729"/>
    </location>
</feature>
<accession>A0A7J7IWY5</accession>
<dbReference type="SMART" id="SM01196">
    <property type="entry name" value="FERM_C"/>
    <property type="match status" value="1"/>
</dbReference>
<dbReference type="Pfam" id="PF09380">
    <property type="entry name" value="FERM_C"/>
    <property type="match status" value="1"/>
</dbReference>
<protein>
    <recommendedName>
        <fullName evidence="2">FERM domain-containing protein</fullName>
    </recommendedName>
</protein>
<feature type="compositionally biased region" description="Polar residues" evidence="1">
    <location>
        <begin position="694"/>
        <end position="715"/>
    </location>
</feature>
<comment type="caution">
    <text evidence="3">The sequence shown here is derived from an EMBL/GenBank/DDBJ whole genome shotgun (WGS) entry which is preliminary data.</text>
</comment>
<dbReference type="PANTHER" id="PTHR23280:SF21">
    <property type="entry name" value="PROTEIN 4.1 HOMOLOG"/>
    <property type="match status" value="1"/>
</dbReference>
<dbReference type="InterPro" id="IPR014352">
    <property type="entry name" value="FERM/acyl-CoA-bd_prot_sf"/>
</dbReference>
<dbReference type="AlphaFoldDB" id="A0A7J7IWY5"/>
<feature type="compositionally biased region" description="Basic and acidic residues" evidence="1">
    <location>
        <begin position="478"/>
        <end position="507"/>
    </location>
</feature>
<feature type="compositionally biased region" description="Polar residues" evidence="1">
    <location>
        <begin position="424"/>
        <end position="440"/>
    </location>
</feature>
<reference evidence="3" key="1">
    <citation type="submission" date="2020-06" db="EMBL/GenBank/DDBJ databases">
        <title>Draft genome of Bugula neritina, a colonial animal packing powerful symbionts and potential medicines.</title>
        <authorList>
            <person name="Rayko M."/>
        </authorList>
    </citation>
    <scope>NUCLEOTIDE SEQUENCE [LARGE SCALE GENOMIC DNA]</scope>
    <source>
        <strain evidence="3">Kwan_BN1</strain>
    </source>
</reference>
<dbReference type="InterPro" id="IPR018980">
    <property type="entry name" value="FERM_PH-like_C"/>
</dbReference>
<name>A0A7J7IWY5_BUGNE</name>
<dbReference type="InterPro" id="IPR000299">
    <property type="entry name" value="FERM_domain"/>
</dbReference>
<dbReference type="Gene3D" id="3.10.20.90">
    <property type="entry name" value="Phosphatidylinositol 3-kinase Catalytic Subunit, Chain A, domain 1"/>
    <property type="match status" value="1"/>
</dbReference>
<dbReference type="SUPFAM" id="SSF47031">
    <property type="entry name" value="Second domain of FERM"/>
    <property type="match status" value="1"/>
</dbReference>
<dbReference type="FunFam" id="2.30.29.30:FF:000002">
    <property type="entry name" value="Band 4.1-like protein 5 isoform 1"/>
    <property type="match status" value="1"/>
</dbReference>
<gene>
    <name evidence="3" type="ORF">EB796_023659</name>
</gene>
<feature type="region of interest" description="Disordered" evidence="1">
    <location>
        <begin position="372"/>
        <end position="507"/>
    </location>
</feature>
<feature type="compositionally biased region" description="Polar residues" evidence="1">
    <location>
        <begin position="400"/>
        <end position="417"/>
    </location>
</feature>
<proteinExistence type="predicted"/>
<dbReference type="Proteomes" id="UP000593567">
    <property type="component" value="Unassembled WGS sequence"/>
</dbReference>
<dbReference type="PROSITE" id="PS50057">
    <property type="entry name" value="FERM_3"/>
    <property type="match status" value="1"/>
</dbReference>
<dbReference type="GO" id="GO:0005856">
    <property type="term" value="C:cytoskeleton"/>
    <property type="evidence" value="ECO:0007669"/>
    <property type="project" value="TreeGrafter"/>
</dbReference>
<dbReference type="SUPFAM" id="SSF54236">
    <property type="entry name" value="Ubiquitin-like"/>
    <property type="match status" value="1"/>
</dbReference>
<dbReference type="InterPro" id="IPR019749">
    <property type="entry name" value="Band_41_domain"/>
</dbReference>
<dbReference type="SMART" id="SM01195">
    <property type="entry name" value="FA"/>
    <property type="match status" value="1"/>
</dbReference>
<dbReference type="InterPro" id="IPR011993">
    <property type="entry name" value="PH-like_dom_sf"/>
</dbReference>
<organism evidence="3 4">
    <name type="scientific">Bugula neritina</name>
    <name type="common">Brown bryozoan</name>
    <name type="synonym">Sertularia neritina</name>
    <dbReference type="NCBI Taxonomy" id="10212"/>
    <lineage>
        <taxon>Eukaryota</taxon>
        <taxon>Metazoa</taxon>
        <taxon>Spiralia</taxon>
        <taxon>Lophotrochozoa</taxon>
        <taxon>Bryozoa</taxon>
        <taxon>Gymnolaemata</taxon>
        <taxon>Cheilostomatida</taxon>
        <taxon>Flustrina</taxon>
        <taxon>Buguloidea</taxon>
        <taxon>Bugulidae</taxon>
        <taxon>Bugula</taxon>
    </lineage>
</organism>
<dbReference type="InterPro" id="IPR029071">
    <property type="entry name" value="Ubiquitin-like_domsf"/>
</dbReference>
<dbReference type="CDD" id="cd14473">
    <property type="entry name" value="FERM_B-lobe"/>
    <property type="match status" value="1"/>
</dbReference>
<evidence type="ECO:0000259" key="2">
    <source>
        <dbReference type="PROSITE" id="PS50057"/>
    </source>
</evidence>
<dbReference type="InterPro" id="IPR014847">
    <property type="entry name" value="FA"/>
</dbReference>
<dbReference type="Pfam" id="PF00373">
    <property type="entry name" value="FERM_M"/>
    <property type="match status" value="1"/>
</dbReference>
<evidence type="ECO:0000313" key="3">
    <source>
        <dbReference type="EMBL" id="KAF6018046.1"/>
    </source>
</evidence>
<feature type="domain" description="FERM" evidence="2">
    <location>
        <begin position="55"/>
        <end position="343"/>
    </location>
</feature>
<dbReference type="Pfam" id="PF08736">
    <property type="entry name" value="FA"/>
    <property type="match status" value="1"/>
</dbReference>
<dbReference type="OrthoDB" id="6235974at2759"/>
<dbReference type="InterPro" id="IPR035963">
    <property type="entry name" value="FERM_2"/>
</dbReference>
<dbReference type="SUPFAM" id="SSF50729">
    <property type="entry name" value="PH domain-like"/>
    <property type="match status" value="1"/>
</dbReference>
<dbReference type="PANTHER" id="PTHR23280">
    <property type="entry name" value="4.1 G PROTEIN"/>
    <property type="match status" value="1"/>
</dbReference>
<dbReference type="Gene3D" id="1.20.80.10">
    <property type="match status" value="1"/>
</dbReference>
<keyword evidence="4" id="KW-1185">Reference proteome</keyword>
<dbReference type="SMART" id="SM00295">
    <property type="entry name" value="B41"/>
    <property type="match status" value="1"/>
</dbReference>
<dbReference type="Pfam" id="PF09379">
    <property type="entry name" value="FERM_N"/>
    <property type="match status" value="1"/>
</dbReference>